<dbReference type="EMBL" id="CP002403">
    <property type="protein sequence ID" value="ADU22794.1"/>
    <property type="molecule type" value="Genomic_DNA"/>
</dbReference>
<evidence type="ECO:0000259" key="1">
    <source>
        <dbReference type="Pfam" id="PF13443"/>
    </source>
</evidence>
<dbReference type="REBASE" id="30868">
    <property type="entry name" value="C.Ral7ORF2312P"/>
</dbReference>
<dbReference type="OrthoDB" id="9804186at2"/>
<protein>
    <recommendedName>
        <fullName evidence="1">HTH cro/C1-type domain-containing protein</fullName>
    </recommendedName>
</protein>
<dbReference type="Gene3D" id="1.10.260.40">
    <property type="entry name" value="lambda repressor-like DNA-binding domains"/>
    <property type="match status" value="1"/>
</dbReference>
<dbReference type="AlphaFoldDB" id="E6UCW5"/>
<sequence>MAVSYRKLWHLMLDKRISKTELEKLAGISDYTMRKLNRDDDVSTEVLTSICAALNCEVQDIVDFIPTKNSNFVFEDDK</sequence>
<dbReference type="Pfam" id="PF13443">
    <property type="entry name" value="HTH_26"/>
    <property type="match status" value="1"/>
</dbReference>
<evidence type="ECO:0000313" key="3">
    <source>
        <dbReference type="Proteomes" id="UP000006919"/>
    </source>
</evidence>
<dbReference type="Proteomes" id="UP000006919">
    <property type="component" value="Chromosome"/>
</dbReference>
<dbReference type="InterPro" id="IPR001387">
    <property type="entry name" value="Cro/C1-type_HTH"/>
</dbReference>
<dbReference type="RefSeq" id="WP_013498930.1">
    <property type="nucleotide sequence ID" value="NC_014833.1"/>
</dbReference>
<dbReference type="InterPro" id="IPR010982">
    <property type="entry name" value="Lambda_DNA-bd_dom_sf"/>
</dbReference>
<proteinExistence type="predicted"/>
<dbReference type="STRING" id="697329.Rumal_2311"/>
<gene>
    <name evidence="2" type="ordered locus">Rumal_2311</name>
</gene>
<feature type="domain" description="HTH cro/C1-type" evidence="1">
    <location>
        <begin position="7"/>
        <end position="66"/>
    </location>
</feature>
<name>E6UCW5_RUMA7</name>
<organism evidence="2 3">
    <name type="scientific">Ruminococcus albus (strain ATCC 27210 / DSM 20455 / JCM 14654 / NCDO 2250 / 7)</name>
    <dbReference type="NCBI Taxonomy" id="697329"/>
    <lineage>
        <taxon>Bacteria</taxon>
        <taxon>Bacillati</taxon>
        <taxon>Bacillota</taxon>
        <taxon>Clostridia</taxon>
        <taxon>Eubacteriales</taxon>
        <taxon>Oscillospiraceae</taxon>
        <taxon>Ruminococcus</taxon>
    </lineage>
</organism>
<evidence type="ECO:0000313" key="2">
    <source>
        <dbReference type="EMBL" id="ADU22794.1"/>
    </source>
</evidence>
<dbReference type="KEGG" id="ral:Rumal_2311"/>
<dbReference type="SUPFAM" id="SSF47413">
    <property type="entry name" value="lambda repressor-like DNA-binding domains"/>
    <property type="match status" value="1"/>
</dbReference>
<reference evidence="2 3" key="1">
    <citation type="journal article" date="2011" name="J. Bacteriol.">
        <title>Complete genome of the cellulolytic ruminal bacterium Ruminococcus albus 7.</title>
        <authorList>
            <person name="Suen G."/>
            <person name="Stevenson D.M."/>
            <person name="Bruce D.C."/>
            <person name="Chertkov O."/>
            <person name="Copeland A."/>
            <person name="Cheng J.F."/>
            <person name="Detter C."/>
            <person name="Detter J.C."/>
            <person name="Goodwin L.A."/>
            <person name="Han C.S."/>
            <person name="Hauser L.J."/>
            <person name="Ivanova N.N."/>
            <person name="Kyrpides N.C."/>
            <person name="Land M.L."/>
            <person name="Lapidus A."/>
            <person name="Lucas S."/>
            <person name="Ovchinnikova G."/>
            <person name="Pitluck S."/>
            <person name="Tapia R."/>
            <person name="Woyke T."/>
            <person name="Boyum J."/>
            <person name="Mead D."/>
            <person name="Weimer P.J."/>
        </authorList>
    </citation>
    <scope>NUCLEOTIDE SEQUENCE [LARGE SCALE GENOMIC DNA]</scope>
    <source>
        <strain evidence="3">ATCC 27210 / DSM 20455 / JCM 14654 / NCDO 2250 / 7</strain>
    </source>
</reference>
<dbReference type="HOGENOM" id="CLU_066192_31_1_9"/>
<accession>E6UCW5</accession>
<dbReference type="GO" id="GO:0003677">
    <property type="term" value="F:DNA binding"/>
    <property type="evidence" value="ECO:0007669"/>
    <property type="project" value="InterPro"/>
</dbReference>
<dbReference type="eggNOG" id="COG3655">
    <property type="taxonomic scope" value="Bacteria"/>
</dbReference>